<feature type="compositionally biased region" description="Low complexity" evidence="1">
    <location>
        <begin position="36"/>
        <end position="54"/>
    </location>
</feature>
<evidence type="ECO:0008006" key="6">
    <source>
        <dbReference type="Google" id="ProtNLM"/>
    </source>
</evidence>
<dbReference type="Gene3D" id="3.30.1370.50">
    <property type="entry name" value="R3H-like domain"/>
    <property type="match status" value="1"/>
</dbReference>
<dbReference type="PROSITE" id="PS50174">
    <property type="entry name" value="G_PATCH"/>
    <property type="match status" value="1"/>
</dbReference>
<sequence length="991" mass="107991">MDMIEQPIQVWAEGSLNGTPNRFNSPRGRGRGGSGYASPRSGFSTPGRGTYTPRGRGRGVLPLYPALEEIPGVGRGNPSFSPRGRRGGRGGKELASKLRGGAPLSKVLYEDRPYLRPIKFVRSVLTATLFTEEEELIRSIQEPTTENEASHVPTADTVAQIFSGEAEREAEEEDQFDEGLEEIDFSDIGRIQREVDAAAARVEAGPQTKKGHSGDQFTGFYVDTTPAQTVGSSSSALEHTARALGDEAEDEEVIVYVAPHPRAGPVTPPPKDSTPDFTSSVSILTGLVHSSLTVKEAAASADLNVDASAAPGAGTSHADDMQDRIDVDGSQSVDVATELIMRETATAIETAIGESSAEVVYFPDPESLPLPPSSFISSGTIEKTILQAEAAVAHEMDARDTLRAGDTTLEGDVVGLPLASAKATSSALEISDLKTTVPSPPAFESISFSFADTPTKRQTRRLHPVKARSLVPKRRGARRKSLRSFGALMSEEYEAGGREQDPRRHEQRRGDSDVDWGDESDEGEVLTVLKDTEVDQISDGVGSMDLDGDLDVNAMRNFVHSMSAEGSRQVTMDDLADIEKMRQEDESEDAGDDDDDGEGSEEDEEIDSEEDEEVEAVLRAEERVLTGDGTAADGPDASDDESDEEEEDDDDEGETPRRNFQARLEKMRSKVKGKQKARALQDDQDDSEDDEDFDMQLDATWADNDEAYLAHIQDMLDGNEEILSGGDRKMRNKLFKAIQDGDLDIDDYEEMMGKPAKRNKGKHKDLPPELQAQWEKDREKKAENKRKRALARLEAAADPLAKRKGGKKGMKDMLRVARMDPEIEIPHRVVNLITVEREIRRFLENIGGPNSMVLPPANKSTRKRVHELATAFSLKSQSKGHGNARYTTLVKTTMSGIKINEKKVKRILREVDRNWDAPERRGGGGATSLGKHREGEEVGKSAPKIGESNVGFKMLAAMGWSEGDRIGLSGGLDAPLVAVMKKTKLGLGATL</sequence>
<evidence type="ECO:0000259" key="2">
    <source>
        <dbReference type="PROSITE" id="PS50174"/>
    </source>
</evidence>
<feature type="compositionally biased region" description="Acidic residues" evidence="1">
    <location>
        <begin position="682"/>
        <end position="694"/>
    </location>
</feature>
<dbReference type="InterPro" id="IPR000467">
    <property type="entry name" value="G_patch_dom"/>
</dbReference>
<feature type="compositionally biased region" description="Basic and acidic residues" evidence="1">
    <location>
        <begin position="495"/>
        <end position="512"/>
    </location>
</feature>
<feature type="region of interest" description="Disordered" evidence="1">
    <location>
        <begin position="915"/>
        <end position="944"/>
    </location>
</feature>
<feature type="region of interest" description="Disordered" evidence="1">
    <location>
        <begin position="579"/>
        <end position="694"/>
    </location>
</feature>
<dbReference type="Proteomes" id="UP000292702">
    <property type="component" value="Unassembled WGS sequence"/>
</dbReference>
<feature type="region of interest" description="Disordered" evidence="1">
    <location>
        <begin position="14"/>
        <end position="58"/>
    </location>
</feature>
<dbReference type="PROSITE" id="PS51061">
    <property type="entry name" value="R3H"/>
    <property type="match status" value="1"/>
</dbReference>
<feature type="compositionally biased region" description="Acidic residues" evidence="1">
    <location>
        <begin position="513"/>
        <end position="522"/>
    </location>
</feature>
<dbReference type="EMBL" id="RWJN01000302">
    <property type="protein sequence ID" value="TCD63386.1"/>
    <property type="molecule type" value="Genomic_DNA"/>
</dbReference>
<evidence type="ECO:0000256" key="1">
    <source>
        <dbReference type="SAM" id="MobiDB-lite"/>
    </source>
</evidence>
<feature type="region of interest" description="Disordered" evidence="1">
    <location>
        <begin position="755"/>
        <end position="787"/>
    </location>
</feature>
<dbReference type="PANTHER" id="PTHR14195">
    <property type="entry name" value="G PATCH DOMAIN CONTAINING PROTEIN 2"/>
    <property type="match status" value="1"/>
</dbReference>
<evidence type="ECO:0000259" key="3">
    <source>
        <dbReference type="PROSITE" id="PS51061"/>
    </source>
</evidence>
<name>A0A4R0R9L0_9APHY</name>
<gene>
    <name evidence="4" type="ORF">EIP91_005617</name>
</gene>
<dbReference type="InterPro" id="IPR036867">
    <property type="entry name" value="R3H_dom_sf"/>
</dbReference>
<feature type="region of interest" description="Disordered" evidence="1">
    <location>
        <begin position="470"/>
        <end position="522"/>
    </location>
</feature>
<dbReference type="GO" id="GO:0003676">
    <property type="term" value="F:nucleic acid binding"/>
    <property type="evidence" value="ECO:0007669"/>
    <property type="project" value="UniProtKB-UniRule"/>
</dbReference>
<feature type="domain" description="R3H" evidence="3">
    <location>
        <begin position="829"/>
        <end position="893"/>
    </location>
</feature>
<accession>A0A4R0R9L0</accession>
<feature type="region of interest" description="Disordered" evidence="1">
    <location>
        <begin position="72"/>
        <end position="95"/>
    </location>
</feature>
<feature type="compositionally biased region" description="Basic residues" evidence="1">
    <location>
        <begin position="470"/>
        <end position="482"/>
    </location>
</feature>
<organism evidence="4 5">
    <name type="scientific">Steccherinum ochraceum</name>
    <dbReference type="NCBI Taxonomy" id="92696"/>
    <lineage>
        <taxon>Eukaryota</taxon>
        <taxon>Fungi</taxon>
        <taxon>Dikarya</taxon>
        <taxon>Basidiomycota</taxon>
        <taxon>Agaricomycotina</taxon>
        <taxon>Agaricomycetes</taxon>
        <taxon>Polyporales</taxon>
        <taxon>Steccherinaceae</taxon>
        <taxon>Steccherinum</taxon>
    </lineage>
</organism>
<feature type="compositionally biased region" description="Basic and acidic residues" evidence="1">
    <location>
        <begin position="616"/>
        <end position="625"/>
    </location>
</feature>
<evidence type="ECO:0000313" key="5">
    <source>
        <dbReference type="Proteomes" id="UP000292702"/>
    </source>
</evidence>
<dbReference type="AlphaFoldDB" id="A0A4R0R9L0"/>
<keyword evidence="5" id="KW-1185">Reference proteome</keyword>
<evidence type="ECO:0000313" key="4">
    <source>
        <dbReference type="EMBL" id="TCD63386.1"/>
    </source>
</evidence>
<dbReference type="Pfam" id="PF01424">
    <property type="entry name" value="R3H"/>
    <property type="match status" value="1"/>
</dbReference>
<feature type="domain" description="G-patch" evidence="2">
    <location>
        <begin position="947"/>
        <end position="991"/>
    </location>
</feature>
<dbReference type="Pfam" id="PF01585">
    <property type="entry name" value="G-patch"/>
    <property type="match status" value="1"/>
</dbReference>
<dbReference type="SUPFAM" id="SSF82708">
    <property type="entry name" value="R3H domain"/>
    <property type="match status" value="1"/>
</dbReference>
<dbReference type="SMART" id="SM00443">
    <property type="entry name" value="G_patch"/>
    <property type="match status" value="1"/>
</dbReference>
<dbReference type="InterPro" id="IPR001374">
    <property type="entry name" value="R3H_dom"/>
</dbReference>
<dbReference type="STRING" id="92696.A0A4R0R9L0"/>
<protein>
    <recommendedName>
        <fullName evidence="6">Protein SQS1</fullName>
    </recommendedName>
</protein>
<reference evidence="4 5" key="1">
    <citation type="submission" date="2018-11" db="EMBL/GenBank/DDBJ databases">
        <title>Genome assembly of Steccherinum ochraceum LE-BIN_3174, the white-rot fungus of the Steccherinaceae family (The Residual Polyporoid clade, Polyporales, Basidiomycota).</title>
        <authorList>
            <person name="Fedorova T.V."/>
            <person name="Glazunova O.A."/>
            <person name="Landesman E.O."/>
            <person name="Moiseenko K.V."/>
            <person name="Psurtseva N.V."/>
            <person name="Savinova O.S."/>
            <person name="Shakhova N.V."/>
            <person name="Tyazhelova T.V."/>
            <person name="Vasina D.V."/>
        </authorList>
    </citation>
    <scope>NUCLEOTIDE SEQUENCE [LARGE SCALE GENOMIC DNA]</scope>
    <source>
        <strain evidence="4 5">LE-BIN_3174</strain>
    </source>
</reference>
<feature type="compositionally biased region" description="Acidic residues" evidence="1">
    <location>
        <begin position="585"/>
        <end position="615"/>
    </location>
</feature>
<proteinExistence type="predicted"/>
<dbReference type="InterPro" id="IPR051189">
    <property type="entry name" value="Splicing_assoc_domain"/>
</dbReference>
<dbReference type="OrthoDB" id="21470at2759"/>
<feature type="compositionally biased region" description="Acidic residues" evidence="1">
    <location>
        <begin position="636"/>
        <end position="653"/>
    </location>
</feature>
<comment type="caution">
    <text evidence="4">The sequence shown here is derived from an EMBL/GenBank/DDBJ whole genome shotgun (WGS) entry which is preliminary data.</text>
</comment>